<dbReference type="AlphaFoldDB" id="A0A177TVH6"/>
<dbReference type="InterPro" id="IPR011009">
    <property type="entry name" value="Kinase-like_dom_sf"/>
</dbReference>
<dbReference type="OrthoDB" id="266718at2759"/>
<dbReference type="PROSITE" id="PS00107">
    <property type="entry name" value="PROTEIN_KINASE_ATP"/>
    <property type="match status" value="1"/>
</dbReference>
<accession>A0A177TVH6</accession>
<gene>
    <name evidence="6" type="ORF">A4X13_0g5251</name>
</gene>
<keyword evidence="1 4" id="KW-0418">Kinase</keyword>
<keyword evidence="1 4" id="KW-0723">Serine/threonine-protein kinase</keyword>
<dbReference type="GO" id="GO:0005524">
    <property type="term" value="F:ATP binding"/>
    <property type="evidence" value="ECO:0007669"/>
    <property type="project" value="UniProtKB-UniRule"/>
</dbReference>
<dbReference type="Gene3D" id="1.10.510.10">
    <property type="entry name" value="Transferase(Phosphotransferase) domain 1"/>
    <property type="match status" value="1"/>
</dbReference>
<evidence type="ECO:0000256" key="5">
    <source>
        <dbReference type="SAM" id="MobiDB-lite"/>
    </source>
</evidence>
<dbReference type="SMART" id="SM00220">
    <property type="entry name" value="S_TKc"/>
    <property type="match status" value="1"/>
</dbReference>
<dbReference type="PANTHER" id="PTHR24055">
    <property type="entry name" value="MITOGEN-ACTIVATED PROTEIN KINASE"/>
    <property type="match status" value="1"/>
</dbReference>
<feature type="region of interest" description="Disordered" evidence="5">
    <location>
        <begin position="1"/>
        <end position="69"/>
    </location>
</feature>
<evidence type="ECO:0000256" key="1">
    <source>
        <dbReference type="ARBA" id="ARBA00022527"/>
    </source>
</evidence>
<reference evidence="6" key="2">
    <citation type="journal article" date="2019" name="IMA Fungus">
        <title>Genome sequencing and comparison of five Tilletia species to identify candidate genes for the detection of regulated species infecting wheat.</title>
        <authorList>
            <person name="Nguyen H.D.T."/>
            <person name="Sultana T."/>
            <person name="Kesanakurti P."/>
            <person name="Hambleton S."/>
        </authorList>
    </citation>
    <scope>NUCLEOTIDE SEQUENCE</scope>
    <source>
        <strain evidence="6">DAOMC 236416</strain>
    </source>
</reference>
<evidence type="ECO:0000313" key="6">
    <source>
        <dbReference type="EMBL" id="KAE8249334.1"/>
    </source>
</evidence>
<evidence type="ECO:0000256" key="3">
    <source>
        <dbReference type="ARBA" id="ARBA00022840"/>
    </source>
</evidence>
<keyword evidence="1 4" id="KW-0808">Transferase</keyword>
<protein>
    <submittedName>
        <fullName evidence="6">Uncharacterized protein</fullName>
    </submittedName>
</protein>
<dbReference type="Proteomes" id="UP000077521">
    <property type="component" value="Unassembled WGS sequence"/>
</dbReference>
<dbReference type="GO" id="GO:0004674">
    <property type="term" value="F:protein serine/threonine kinase activity"/>
    <property type="evidence" value="ECO:0007669"/>
    <property type="project" value="UniProtKB-KW"/>
</dbReference>
<comment type="caution">
    <text evidence="6">The sequence shown here is derived from an EMBL/GenBank/DDBJ whole genome shotgun (WGS) entry which is preliminary data.</text>
</comment>
<dbReference type="PROSITE" id="PS00108">
    <property type="entry name" value="PROTEIN_KINASE_ST"/>
    <property type="match status" value="1"/>
</dbReference>
<dbReference type="Pfam" id="PF00069">
    <property type="entry name" value="Pkinase"/>
    <property type="match status" value="1"/>
</dbReference>
<dbReference type="SUPFAM" id="SSF56112">
    <property type="entry name" value="Protein kinase-like (PK-like)"/>
    <property type="match status" value="1"/>
</dbReference>
<dbReference type="InterPro" id="IPR050117">
    <property type="entry name" value="MAPK"/>
</dbReference>
<dbReference type="InterPro" id="IPR000719">
    <property type="entry name" value="Prot_kinase_dom"/>
</dbReference>
<organism evidence="6 7">
    <name type="scientific">Tilletia indica</name>
    <dbReference type="NCBI Taxonomy" id="43049"/>
    <lineage>
        <taxon>Eukaryota</taxon>
        <taxon>Fungi</taxon>
        <taxon>Dikarya</taxon>
        <taxon>Basidiomycota</taxon>
        <taxon>Ustilaginomycotina</taxon>
        <taxon>Exobasidiomycetes</taxon>
        <taxon>Tilletiales</taxon>
        <taxon>Tilletiaceae</taxon>
        <taxon>Tilletia</taxon>
    </lineage>
</organism>
<dbReference type="InterPro" id="IPR017441">
    <property type="entry name" value="Protein_kinase_ATP_BS"/>
</dbReference>
<evidence type="ECO:0000256" key="4">
    <source>
        <dbReference type="RuleBase" id="RU000304"/>
    </source>
</evidence>
<comment type="similarity">
    <text evidence="4">Belongs to the protein kinase superfamily.</text>
</comment>
<evidence type="ECO:0000256" key="2">
    <source>
        <dbReference type="ARBA" id="ARBA00022741"/>
    </source>
</evidence>
<keyword evidence="7" id="KW-1185">Reference proteome</keyword>
<dbReference type="InterPro" id="IPR008271">
    <property type="entry name" value="Ser/Thr_kinase_AS"/>
</dbReference>
<dbReference type="PROSITE" id="PS50011">
    <property type="entry name" value="PROTEIN_KINASE_DOM"/>
    <property type="match status" value="1"/>
</dbReference>
<feature type="compositionally biased region" description="Acidic residues" evidence="5">
    <location>
        <begin position="28"/>
        <end position="42"/>
    </location>
</feature>
<reference evidence="6" key="1">
    <citation type="submission" date="2016-04" db="EMBL/GenBank/DDBJ databases">
        <authorList>
            <person name="Nguyen H.D."/>
            <person name="Samba Siva P."/>
            <person name="Cullis J."/>
            <person name="Levesque C.A."/>
            <person name="Hambleton S."/>
        </authorList>
    </citation>
    <scope>NUCLEOTIDE SEQUENCE</scope>
    <source>
        <strain evidence="6">DAOMC 236416</strain>
    </source>
</reference>
<dbReference type="Gene3D" id="3.30.200.20">
    <property type="entry name" value="Phosphorylase Kinase, domain 1"/>
    <property type="match status" value="1"/>
</dbReference>
<keyword evidence="2 4" id="KW-0547">Nucleotide-binding</keyword>
<dbReference type="EMBL" id="LWDF02000394">
    <property type="protein sequence ID" value="KAE8249334.1"/>
    <property type="molecule type" value="Genomic_DNA"/>
</dbReference>
<sequence length="382" mass="42222">MATLIKRAASPTDDGSAHHKRQRHESDQEPQVDGDDIDSVSDEGEKRKEEEQVATTSRRSVPWAPPPEWRVGTNRYRAGKNAEVLGEGGFGTVVRVVDMMGGPDRARKRQAYEIVPDSRLLLELQALKRLQPHRGIVELVDICHRQGKIDIIMPIYWGSLHDLLDQEGRGLRHGMARNLSLQLFGAVSHIHRQGLAHLDIKPGNLLLSEDGCIKICDFGLAAEVGGSMGTNTMGTVGYSAPECLLGSRRATFQADIWSAGCVVAEMFTGKPLFTYNCEEDAMKDILRFTGHVGGAVYTRRDFTSSHSGLPSKWPPMASDSDLRLQDIHGNAAQLIVAMLQLEPSQRPHLVTLTQHPLFTEITLPKRLPHRPMPSTRSVAQKA</sequence>
<evidence type="ECO:0000313" key="7">
    <source>
        <dbReference type="Proteomes" id="UP000077521"/>
    </source>
</evidence>
<keyword evidence="3 4" id="KW-0067">ATP-binding</keyword>
<proteinExistence type="inferred from homology"/>
<name>A0A177TVH6_9BASI</name>